<feature type="transmembrane region" description="Helical" evidence="6">
    <location>
        <begin position="336"/>
        <end position="353"/>
    </location>
</feature>
<evidence type="ECO:0000256" key="5">
    <source>
        <dbReference type="SAM" id="MobiDB-lite"/>
    </source>
</evidence>
<feature type="signal peptide" evidence="7">
    <location>
        <begin position="1"/>
        <end position="16"/>
    </location>
</feature>
<dbReference type="OrthoDB" id="433512at2759"/>
<dbReference type="GO" id="GO:0022857">
    <property type="term" value="F:transmembrane transporter activity"/>
    <property type="evidence" value="ECO:0007669"/>
    <property type="project" value="InterPro"/>
</dbReference>
<accession>A0A5C3LZ06</accession>
<dbReference type="InterPro" id="IPR036259">
    <property type="entry name" value="MFS_trans_sf"/>
</dbReference>
<reference evidence="8 9" key="1">
    <citation type="journal article" date="2019" name="Nat. Ecol. Evol.">
        <title>Megaphylogeny resolves global patterns of mushroom evolution.</title>
        <authorList>
            <person name="Varga T."/>
            <person name="Krizsan K."/>
            <person name="Foldi C."/>
            <person name="Dima B."/>
            <person name="Sanchez-Garcia M."/>
            <person name="Sanchez-Ramirez S."/>
            <person name="Szollosi G.J."/>
            <person name="Szarkandi J.G."/>
            <person name="Papp V."/>
            <person name="Albert L."/>
            <person name="Andreopoulos W."/>
            <person name="Angelini C."/>
            <person name="Antonin V."/>
            <person name="Barry K.W."/>
            <person name="Bougher N.L."/>
            <person name="Buchanan P."/>
            <person name="Buyck B."/>
            <person name="Bense V."/>
            <person name="Catcheside P."/>
            <person name="Chovatia M."/>
            <person name="Cooper J."/>
            <person name="Damon W."/>
            <person name="Desjardin D."/>
            <person name="Finy P."/>
            <person name="Geml J."/>
            <person name="Haridas S."/>
            <person name="Hughes K."/>
            <person name="Justo A."/>
            <person name="Karasinski D."/>
            <person name="Kautmanova I."/>
            <person name="Kiss B."/>
            <person name="Kocsube S."/>
            <person name="Kotiranta H."/>
            <person name="LaButti K.M."/>
            <person name="Lechner B.E."/>
            <person name="Liimatainen K."/>
            <person name="Lipzen A."/>
            <person name="Lukacs Z."/>
            <person name="Mihaltcheva S."/>
            <person name="Morgado L.N."/>
            <person name="Niskanen T."/>
            <person name="Noordeloos M.E."/>
            <person name="Ohm R.A."/>
            <person name="Ortiz-Santana B."/>
            <person name="Ovrebo C."/>
            <person name="Racz N."/>
            <person name="Riley R."/>
            <person name="Savchenko A."/>
            <person name="Shiryaev A."/>
            <person name="Soop K."/>
            <person name="Spirin V."/>
            <person name="Szebenyi C."/>
            <person name="Tomsovsky M."/>
            <person name="Tulloss R.E."/>
            <person name="Uehling J."/>
            <person name="Grigoriev I.V."/>
            <person name="Vagvolgyi C."/>
            <person name="Papp T."/>
            <person name="Martin F.M."/>
            <person name="Miettinen O."/>
            <person name="Hibbett D.S."/>
            <person name="Nagy L.G."/>
        </authorList>
    </citation>
    <scope>NUCLEOTIDE SEQUENCE [LARGE SCALE GENOMIC DNA]</scope>
    <source>
        <strain evidence="8 9">CBS 166.37</strain>
    </source>
</reference>
<evidence type="ECO:0000256" key="4">
    <source>
        <dbReference type="ARBA" id="ARBA00023136"/>
    </source>
</evidence>
<evidence type="ECO:0000313" key="8">
    <source>
        <dbReference type="EMBL" id="TFK37797.1"/>
    </source>
</evidence>
<feature type="transmembrane region" description="Helical" evidence="6">
    <location>
        <begin position="359"/>
        <end position="383"/>
    </location>
</feature>
<dbReference type="Proteomes" id="UP000308652">
    <property type="component" value="Unassembled WGS sequence"/>
</dbReference>
<evidence type="ECO:0000256" key="7">
    <source>
        <dbReference type="SAM" id="SignalP"/>
    </source>
</evidence>
<proteinExistence type="predicted"/>
<feature type="transmembrane region" description="Helical" evidence="6">
    <location>
        <begin position="395"/>
        <end position="414"/>
    </location>
</feature>
<feature type="transmembrane region" description="Helical" evidence="6">
    <location>
        <begin position="258"/>
        <end position="276"/>
    </location>
</feature>
<feature type="compositionally biased region" description="Basic and acidic residues" evidence="5">
    <location>
        <begin position="177"/>
        <end position="192"/>
    </location>
</feature>
<keyword evidence="7" id="KW-0732">Signal</keyword>
<dbReference type="SUPFAM" id="SSF103473">
    <property type="entry name" value="MFS general substrate transporter"/>
    <property type="match status" value="1"/>
</dbReference>
<dbReference type="EMBL" id="ML213606">
    <property type="protein sequence ID" value="TFK37797.1"/>
    <property type="molecule type" value="Genomic_DNA"/>
</dbReference>
<feature type="chain" id="PRO_5023064420" evidence="7">
    <location>
        <begin position="17"/>
        <end position="494"/>
    </location>
</feature>
<dbReference type="Gene3D" id="1.20.1250.20">
    <property type="entry name" value="MFS general substrate transporter like domains"/>
    <property type="match status" value="2"/>
</dbReference>
<evidence type="ECO:0000313" key="9">
    <source>
        <dbReference type="Proteomes" id="UP000308652"/>
    </source>
</evidence>
<feature type="compositionally biased region" description="Acidic residues" evidence="5">
    <location>
        <begin position="220"/>
        <end position="231"/>
    </location>
</feature>
<feature type="compositionally biased region" description="Basic and acidic residues" evidence="5">
    <location>
        <begin position="199"/>
        <end position="212"/>
    </location>
</feature>
<keyword evidence="3 6" id="KW-1133">Transmembrane helix</keyword>
<evidence type="ECO:0000256" key="3">
    <source>
        <dbReference type="ARBA" id="ARBA00022989"/>
    </source>
</evidence>
<feature type="transmembrane region" description="Helical" evidence="6">
    <location>
        <begin position="426"/>
        <end position="443"/>
    </location>
</feature>
<dbReference type="Pfam" id="PF00083">
    <property type="entry name" value="Sugar_tr"/>
    <property type="match status" value="1"/>
</dbReference>
<protein>
    <submittedName>
        <fullName evidence="8">Major facilitator superfamily domain-containing protein</fullName>
    </submittedName>
</protein>
<evidence type="ECO:0000256" key="2">
    <source>
        <dbReference type="ARBA" id="ARBA00022692"/>
    </source>
</evidence>
<gene>
    <name evidence="8" type="ORF">BDQ12DRAFT_666707</name>
</gene>
<feature type="region of interest" description="Disordered" evidence="5">
    <location>
        <begin position="162"/>
        <end position="233"/>
    </location>
</feature>
<evidence type="ECO:0000256" key="1">
    <source>
        <dbReference type="ARBA" id="ARBA00004141"/>
    </source>
</evidence>
<sequence>MFATIIVLITPTGVFRILLGVCVGGDHSMSASITSDRANLRKRSRIHGMRCRVLGSFACKRSLTSAPTDARIHLLKPGWSSFVGSLATIIILACYKSVMEAGKTSRVDVVIGLLLIPAFGTLYQHLTFSQSTRFIASQKINQHHKEGRELEMDDIEELKKAQREEDVRMGNVPKATATDEGRRRSTEEKEPVSETTSESDEKKGDVLIKEEPNTPSASTSDDEAEEDAEALEPEKLVEKKAHFKEFITYFSEWRHAKLLIGTCMCWFLLDIAFYGINLNQNVVLEQMGFAGKEGTPWERLFKVSTGNIIVTALGFVPGYYATILTIEILGRKWIQIQGFLLAALFLAILAARFNELGTVSFIVCFAFLQFFFNFGANATTYCYPAEVFPTRFRASAHGISAASGKAGAIISALAFNTLSKSIGTPAILWIFFGCCIAGARFTLLPEVKGHDSDGCARRGDQGREGGEGGCWREVVKTPSTLFGPLGLWNGSGWQ</sequence>
<organism evidence="8 9">
    <name type="scientific">Crucibulum laeve</name>
    <dbReference type="NCBI Taxonomy" id="68775"/>
    <lineage>
        <taxon>Eukaryota</taxon>
        <taxon>Fungi</taxon>
        <taxon>Dikarya</taxon>
        <taxon>Basidiomycota</taxon>
        <taxon>Agaricomycotina</taxon>
        <taxon>Agaricomycetes</taxon>
        <taxon>Agaricomycetidae</taxon>
        <taxon>Agaricales</taxon>
        <taxon>Agaricineae</taxon>
        <taxon>Nidulariaceae</taxon>
        <taxon>Crucibulum</taxon>
    </lineage>
</organism>
<dbReference type="AlphaFoldDB" id="A0A5C3LZ06"/>
<feature type="transmembrane region" description="Helical" evidence="6">
    <location>
        <begin position="308"/>
        <end position="329"/>
    </location>
</feature>
<name>A0A5C3LZ06_9AGAR</name>
<keyword evidence="4 6" id="KW-0472">Membrane</keyword>
<dbReference type="STRING" id="68775.A0A5C3LZ06"/>
<dbReference type="PANTHER" id="PTHR24064">
    <property type="entry name" value="SOLUTE CARRIER FAMILY 22 MEMBER"/>
    <property type="match status" value="1"/>
</dbReference>
<keyword evidence="9" id="KW-1185">Reference proteome</keyword>
<dbReference type="InterPro" id="IPR005828">
    <property type="entry name" value="MFS_sugar_transport-like"/>
</dbReference>
<keyword evidence="2 6" id="KW-0812">Transmembrane</keyword>
<comment type="subcellular location">
    <subcellularLocation>
        <location evidence="1">Membrane</location>
        <topology evidence="1">Multi-pass membrane protein</topology>
    </subcellularLocation>
</comment>
<evidence type="ECO:0000256" key="6">
    <source>
        <dbReference type="SAM" id="Phobius"/>
    </source>
</evidence>
<dbReference type="GO" id="GO:0016020">
    <property type="term" value="C:membrane"/>
    <property type="evidence" value="ECO:0007669"/>
    <property type="project" value="UniProtKB-SubCell"/>
</dbReference>